<dbReference type="AlphaFoldDB" id="A0A402BIT8"/>
<gene>
    <name evidence="7" type="ORF">KDA_66610</name>
</gene>
<feature type="transmembrane region" description="Helical" evidence="5">
    <location>
        <begin position="48"/>
        <end position="74"/>
    </location>
</feature>
<reference evidence="8" key="1">
    <citation type="submission" date="2018-12" db="EMBL/GenBank/DDBJ databases">
        <title>Tengunoibacter tsumagoiensis gen. nov., sp. nov., Dictyobacter kobayashii sp. nov., D. alpinus sp. nov., and D. joshuensis sp. nov. and description of Dictyobacteraceae fam. nov. within the order Ktedonobacterales isolated from Tengu-no-mugimeshi.</title>
        <authorList>
            <person name="Wang C.M."/>
            <person name="Zheng Y."/>
            <person name="Sakai Y."/>
            <person name="Toyoda A."/>
            <person name="Minakuchi Y."/>
            <person name="Abe K."/>
            <person name="Yokota A."/>
            <person name="Yabe S."/>
        </authorList>
    </citation>
    <scope>NUCLEOTIDE SEQUENCE [LARGE SCALE GENOMIC DNA]</scope>
    <source>
        <strain evidence="8">Uno16</strain>
    </source>
</reference>
<feature type="transmembrane region" description="Helical" evidence="5">
    <location>
        <begin position="119"/>
        <end position="137"/>
    </location>
</feature>
<feature type="transmembrane region" description="Helical" evidence="5">
    <location>
        <begin position="95"/>
        <end position="113"/>
    </location>
</feature>
<comment type="caution">
    <text evidence="7">The sequence shown here is derived from an EMBL/GenBank/DDBJ whole genome shotgun (WGS) entry which is preliminary data.</text>
</comment>
<accession>A0A402BIT8</accession>
<keyword evidence="3 5" id="KW-1133">Transmembrane helix</keyword>
<evidence type="ECO:0000259" key="6">
    <source>
        <dbReference type="Pfam" id="PF04138"/>
    </source>
</evidence>
<sequence>MISLIRRFLKIRLVRYSLVGGVGIFINEGALFCFMHFLGLVISSKSVFLYPASWVCAFEVSNLANFTLNQFFTYSEQVKYIHGWEWIRRAFKGQLTSLSAMLISLAVSWGLYFAFHVDVYIASFIGMVMQFFYNFFISNKLVFRTIDQALPKVKSPSK</sequence>
<feature type="domain" description="GtrA/DPMS transmembrane" evidence="6">
    <location>
        <begin position="15"/>
        <end position="143"/>
    </location>
</feature>
<protein>
    <recommendedName>
        <fullName evidence="6">GtrA/DPMS transmembrane domain-containing protein</fullName>
    </recommendedName>
</protein>
<evidence type="ECO:0000256" key="3">
    <source>
        <dbReference type="ARBA" id="ARBA00022989"/>
    </source>
</evidence>
<evidence type="ECO:0000256" key="5">
    <source>
        <dbReference type="SAM" id="Phobius"/>
    </source>
</evidence>
<organism evidence="7 8">
    <name type="scientific">Dictyobacter alpinus</name>
    <dbReference type="NCBI Taxonomy" id="2014873"/>
    <lineage>
        <taxon>Bacteria</taxon>
        <taxon>Bacillati</taxon>
        <taxon>Chloroflexota</taxon>
        <taxon>Ktedonobacteria</taxon>
        <taxon>Ktedonobacterales</taxon>
        <taxon>Dictyobacteraceae</taxon>
        <taxon>Dictyobacter</taxon>
    </lineage>
</organism>
<dbReference type="GO" id="GO:0016020">
    <property type="term" value="C:membrane"/>
    <property type="evidence" value="ECO:0007669"/>
    <property type="project" value="UniProtKB-SubCell"/>
</dbReference>
<dbReference type="RefSeq" id="WP_161982614.1">
    <property type="nucleotide sequence ID" value="NZ_BIFT01000002.1"/>
</dbReference>
<comment type="subcellular location">
    <subcellularLocation>
        <location evidence="1">Membrane</location>
        <topology evidence="1">Multi-pass membrane protein</topology>
    </subcellularLocation>
</comment>
<proteinExistence type="predicted"/>
<evidence type="ECO:0000256" key="1">
    <source>
        <dbReference type="ARBA" id="ARBA00004141"/>
    </source>
</evidence>
<evidence type="ECO:0000313" key="7">
    <source>
        <dbReference type="EMBL" id="GCE31177.1"/>
    </source>
</evidence>
<keyword evidence="8" id="KW-1185">Reference proteome</keyword>
<keyword evidence="2 5" id="KW-0812">Transmembrane</keyword>
<evidence type="ECO:0000256" key="2">
    <source>
        <dbReference type="ARBA" id="ARBA00022692"/>
    </source>
</evidence>
<dbReference type="EMBL" id="BIFT01000002">
    <property type="protein sequence ID" value="GCE31177.1"/>
    <property type="molecule type" value="Genomic_DNA"/>
</dbReference>
<dbReference type="Pfam" id="PF04138">
    <property type="entry name" value="GtrA_DPMS_TM"/>
    <property type="match status" value="1"/>
</dbReference>
<name>A0A402BIT8_9CHLR</name>
<dbReference type="Proteomes" id="UP000287171">
    <property type="component" value="Unassembled WGS sequence"/>
</dbReference>
<evidence type="ECO:0000313" key="8">
    <source>
        <dbReference type="Proteomes" id="UP000287171"/>
    </source>
</evidence>
<feature type="transmembrane region" description="Helical" evidence="5">
    <location>
        <begin position="16"/>
        <end position="42"/>
    </location>
</feature>
<keyword evidence="4 5" id="KW-0472">Membrane</keyword>
<dbReference type="GO" id="GO:0000271">
    <property type="term" value="P:polysaccharide biosynthetic process"/>
    <property type="evidence" value="ECO:0007669"/>
    <property type="project" value="InterPro"/>
</dbReference>
<evidence type="ECO:0000256" key="4">
    <source>
        <dbReference type="ARBA" id="ARBA00023136"/>
    </source>
</evidence>
<dbReference type="InterPro" id="IPR007267">
    <property type="entry name" value="GtrA_DPMS_TM"/>
</dbReference>